<dbReference type="GO" id="GO:0030042">
    <property type="term" value="P:actin filament depolymerization"/>
    <property type="evidence" value="ECO:0007669"/>
    <property type="project" value="TreeGrafter"/>
</dbReference>
<dbReference type="Gene3D" id="2.130.10.10">
    <property type="entry name" value="YVTN repeat-like/Quinoprotein amine dehydrogenase"/>
    <property type="match status" value="2"/>
</dbReference>
<proteinExistence type="predicted"/>
<dbReference type="Pfam" id="PF00400">
    <property type="entry name" value="WD40"/>
    <property type="match status" value="3"/>
</dbReference>
<evidence type="ECO:0000313" key="5">
    <source>
        <dbReference type="Proteomes" id="UP001187471"/>
    </source>
</evidence>
<dbReference type="SMART" id="SM00320">
    <property type="entry name" value="WD40"/>
    <property type="match status" value="4"/>
</dbReference>
<evidence type="ECO:0000256" key="1">
    <source>
        <dbReference type="ARBA" id="ARBA00022574"/>
    </source>
</evidence>
<dbReference type="PROSITE" id="PS50082">
    <property type="entry name" value="WD_REPEATS_2"/>
    <property type="match status" value="1"/>
</dbReference>
<dbReference type="Proteomes" id="UP001187471">
    <property type="component" value="Unassembled WGS sequence"/>
</dbReference>
<keyword evidence="2" id="KW-0677">Repeat</keyword>
<protein>
    <submittedName>
        <fullName evidence="4">Uncharacterized protein</fullName>
    </submittedName>
</protein>
<dbReference type="SUPFAM" id="SSF50978">
    <property type="entry name" value="WD40 repeat-like"/>
    <property type="match status" value="1"/>
</dbReference>
<sequence>MANRRGRQDGWDSGTNVGEFDGHSRRVLSCAFKPTRPFRVVTCGEDFLVNFYEGPPFKFKLSHRDHSNFVNCVRFSPDGSKFITVSSDKKGIIYDAKTADKVGELSSEDGHKEDGCGKVKKTLTCPGSGGVEDMLVGCLWQNEYLVTVSLGGTVSIFSASDPDKAPVSLSGHMKNVNSLAILKSNQKSILSSSYDGLIVKWIEGIGFSGKLERKVNTQIKCFAAVEEEIISSGFDNKVTVHFKDTFSSFKLVSFLHFDTHMT</sequence>
<dbReference type="InterPro" id="IPR001680">
    <property type="entry name" value="WD40_rpt"/>
</dbReference>
<dbReference type="GO" id="GO:0030864">
    <property type="term" value="C:cortical actin cytoskeleton"/>
    <property type="evidence" value="ECO:0007669"/>
    <property type="project" value="TreeGrafter"/>
</dbReference>
<dbReference type="PANTHER" id="PTHR19856:SF0">
    <property type="entry name" value="WD REPEAT-CONTAINING PROTEIN 1"/>
    <property type="match status" value="1"/>
</dbReference>
<accession>A0AA88R1R7</accession>
<evidence type="ECO:0000313" key="4">
    <source>
        <dbReference type="EMBL" id="KAK2980482.1"/>
    </source>
</evidence>
<dbReference type="EMBL" id="JAVXUO010001628">
    <property type="protein sequence ID" value="KAK2980482.1"/>
    <property type="molecule type" value="Genomic_DNA"/>
</dbReference>
<comment type="caution">
    <text evidence="4">The sequence shown here is derived from an EMBL/GenBank/DDBJ whole genome shotgun (WGS) entry which is preliminary data.</text>
</comment>
<reference evidence="4" key="1">
    <citation type="submission" date="2022-12" db="EMBL/GenBank/DDBJ databases">
        <title>Draft genome assemblies for two species of Escallonia (Escalloniales).</title>
        <authorList>
            <person name="Chanderbali A."/>
            <person name="Dervinis C."/>
            <person name="Anghel I."/>
            <person name="Soltis D."/>
            <person name="Soltis P."/>
            <person name="Zapata F."/>
        </authorList>
    </citation>
    <scope>NUCLEOTIDE SEQUENCE</scope>
    <source>
        <strain evidence="4">UCBG92.1500</strain>
        <tissue evidence="4">Leaf</tissue>
    </source>
</reference>
<gene>
    <name evidence="4" type="ORF">RJ640_000721</name>
</gene>
<dbReference type="AlphaFoldDB" id="A0AA88R1R7"/>
<evidence type="ECO:0000256" key="2">
    <source>
        <dbReference type="ARBA" id="ARBA00022737"/>
    </source>
</evidence>
<keyword evidence="5" id="KW-1185">Reference proteome</keyword>
<name>A0AA88R1R7_9ASTE</name>
<dbReference type="InterPro" id="IPR036322">
    <property type="entry name" value="WD40_repeat_dom_sf"/>
</dbReference>
<dbReference type="GO" id="GO:0051015">
    <property type="term" value="F:actin filament binding"/>
    <property type="evidence" value="ECO:0007669"/>
    <property type="project" value="TreeGrafter"/>
</dbReference>
<dbReference type="InterPro" id="IPR015943">
    <property type="entry name" value="WD40/YVTN_repeat-like_dom_sf"/>
</dbReference>
<dbReference type="PANTHER" id="PTHR19856">
    <property type="entry name" value="WD-REPEATCONTAINING PROTEIN WDR1"/>
    <property type="match status" value="1"/>
</dbReference>
<feature type="repeat" description="WD" evidence="3">
    <location>
        <begin position="63"/>
        <end position="104"/>
    </location>
</feature>
<keyword evidence="1 3" id="KW-0853">WD repeat</keyword>
<evidence type="ECO:0000256" key="3">
    <source>
        <dbReference type="PROSITE-ProRule" id="PRU00221"/>
    </source>
</evidence>
<organism evidence="4 5">
    <name type="scientific">Escallonia rubra</name>
    <dbReference type="NCBI Taxonomy" id="112253"/>
    <lineage>
        <taxon>Eukaryota</taxon>
        <taxon>Viridiplantae</taxon>
        <taxon>Streptophyta</taxon>
        <taxon>Embryophyta</taxon>
        <taxon>Tracheophyta</taxon>
        <taxon>Spermatophyta</taxon>
        <taxon>Magnoliopsida</taxon>
        <taxon>eudicotyledons</taxon>
        <taxon>Gunneridae</taxon>
        <taxon>Pentapetalae</taxon>
        <taxon>asterids</taxon>
        <taxon>campanulids</taxon>
        <taxon>Escalloniales</taxon>
        <taxon>Escalloniaceae</taxon>
        <taxon>Escallonia</taxon>
    </lineage>
</organism>